<protein>
    <submittedName>
        <fullName evidence="2">Uncharacterized protein</fullName>
    </submittedName>
</protein>
<comment type="caution">
    <text evidence="2">The sequence shown here is derived from an EMBL/GenBank/DDBJ whole genome shotgun (WGS) entry which is preliminary data.</text>
</comment>
<gene>
    <name evidence="2" type="ORF">EYF80_012774</name>
</gene>
<organism evidence="2 3">
    <name type="scientific">Liparis tanakae</name>
    <name type="common">Tanaka's snailfish</name>
    <dbReference type="NCBI Taxonomy" id="230148"/>
    <lineage>
        <taxon>Eukaryota</taxon>
        <taxon>Metazoa</taxon>
        <taxon>Chordata</taxon>
        <taxon>Craniata</taxon>
        <taxon>Vertebrata</taxon>
        <taxon>Euteleostomi</taxon>
        <taxon>Actinopterygii</taxon>
        <taxon>Neopterygii</taxon>
        <taxon>Teleostei</taxon>
        <taxon>Neoteleostei</taxon>
        <taxon>Acanthomorphata</taxon>
        <taxon>Eupercaria</taxon>
        <taxon>Perciformes</taxon>
        <taxon>Cottioidei</taxon>
        <taxon>Cottales</taxon>
        <taxon>Liparidae</taxon>
        <taxon>Liparis</taxon>
    </lineage>
</organism>
<dbReference type="AlphaFoldDB" id="A0A4Z2IG93"/>
<proteinExistence type="predicted"/>
<feature type="region of interest" description="Disordered" evidence="1">
    <location>
        <begin position="1"/>
        <end position="20"/>
    </location>
</feature>
<evidence type="ECO:0000313" key="2">
    <source>
        <dbReference type="EMBL" id="TNN76928.1"/>
    </source>
</evidence>
<reference evidence="2 3" key="1">
    <citation type="submission" date="2019-03" db="EMBL/GenBank/DDBJ databases">
        <title>First draft genome of Liparis tanakae, snailfish: a comprehensive survey of snailfish specific genes.</title>
        <authorList>
            <person name="Kim W."/>
            <person name="Song I."/>
            <person name="Jeong J.-H."/>
            <person name="Kim D."/>
            <person name="Kim S."/>
            <person name="Ryu S."/>
            <person name="Song J.Y."/>
            <person name="Lee S.K."/>
        </authorList>
    </citation>
    <scope>NUCLEOTIDE SEQUENCE [LARGE SCALE GENOMIC DNA]</scope>
    <source>
        <tissue evidence="2">Muscle</tissue>
    </source>
</reference>
<dbReference type="Proteomes" id="UP000314294">
    <property type="component" value="Unassembled WGS sequence"/>
</dbReference>
<keyword evidence="3" id="KW-1185">Reference proteome</keyword>
<name>A0A4Z2IG93_9TELE</name>
<accession>A0A4Z2IG93</accession>
<evidence type="ECO:0000256" key="1">
    <source>
        <dbReference type="SAM" id="MobiDB-lite"/>
    </source>
</evidence>
<sequence>MTTGRVGGGHRHAHGPNETSLTMRVSVRAGQHPEEAVSCATVTPNGRAPVLEGPPGLIALITVTPEPGYCW</sequence>
<dbReference type="EMBL" id="SRLO01000088">
    <property type="protein sequence ID" value="TNN76928.1"/>
    <property type="molecule type" value="Genomic_DNA"/>
</dbReference>
<evidence type="ECO:0000313" key="3">
    <source>
        <dbReference type="Proteomes" id="UP000314294"/>
    </source>
</evidence>